<evidence type="ECO:0008006" key="4">
    <source>
        <dbReference type="Google" id="ProtNLM"/>
    </source>
</evidence>
<dbReference type="EMBL" id="BAAABV010000021">
    <property type="protein sequence ID" value="GAA0300221.1"/>
    <property type="molecule type" value="Genomic_DNA"/>
</dbReference>
<feature type="region of interest" description="Disordered" evidence="1">
    <location>
        <begin position="50"/>
        <end position="70"/>
    </location>
</feature>
<name>A0ABP3F7L0_9ACTN</name>
<sequence>MNDHESRFLAAVRAVLEEAGFPESAAGAEGVHTVAHARGVMVGWMPQDIPRLRGRRRGPRRTRNHGRPDLPGLRHAFGLALAAAFRAAGYTVETRGDEWLLVIDPAHRSEL</sequence>
<protein>
    <recommendedName>
        <fullName evidence="4">Regulatory protein</fullName>
    </recommendedName>
</protein>
<keyword evidence="3" id="KW-1185">Reference proteome</keyword>
<reference evidence="3" key="1">
    <citation type="journal article" date="2019" name="Int. J. Syst. Evol. Microbiol.">
        <title>The Global Catalogue of Microorganisms (GCM) 10K type strain sequencing project: providing services to taxonomists for standard genome sequencing and annotation.</title>
        <authorList>
            <consortium name="The Broad Institute Genomics Platform"/>
            <consortium name="The Broad Institute Genome Sequencing Center for Infectious Disease"/>
            <person name="Wu L."/>
            <person name="Ma J."/>
        </authorList>
    </citation>
    <scope>NUCLEOTIDE SEQUENCE [LARGE SCALE GENOMIC DNA]</scope>
    <source>
        <strain evidence="3">JCM 4505</strain>
    </source>
</reference>
<evidence type="ECO:0000256" key="1">
    <source>
        <dbReference type="SAM" id="MobiDB-lite"/>
    </source>
</evidence>
<gene>
    <name evidence="2" type="ORF">GCM10010302_43500</name>
</gene>
<accession>A0ABP3F7L0</accession>
<evidence type="ECO:0000313" key="3">
    <source>
        <dbReference type="Proteomes" id="UP001501867"/>
    </source>
</evidence>
<organism evidence="2 3">
    <name type="scientific">Streptomyces polychromogenes</name>
    <dbReference type="NCBI Taxonomy" id="67342"/>
    <lineage>
        <taxon>Bacteria</taxon>
        <taxon>Bacillati</taxon>
        <taxon>Actinomycetota</taxon>
        <taxon>Actinomycetes</taxon>
        <taxon>Kitasatosporales</taxon>
        <taxon>Streptomycetaceae</taxon>
        <taxon>Streptomyces</taxon>
    </lineage>
</organism>
<dbReference type="Proteomes" id="UP001501867">
    <property type="component" value="Unassembled WGS sequence"/>
</dbReference>
<dbReference type="RefSeq" id="WP_344162017.1">
    <property type="nucleotide sequence ID" value="NZ_BAAABV010000021.1"/>
</dbReference>
<evidence type="ECO:0000313" key="2">
    <source>
        <dbReference type="EMBL" id="GAA0300221.1"/>
    </source>
</evidence>
<comment type="caution">
    <text evidence="2">The sequence shown here is derived from an EMBL/GenBank/DDBJ whole genome shotgun (WGS) entry which is preliminary data.</text>
</comment>
<proteinExistence type="predicted"/>
<feature type="compositionally biased region" description="Basic residues" evidence="1">
    <location>
        <begin position="52"/>
        <end position="65"/>
    </location>
</feature>